<gene>
    <name evidence="12" type="primary">MYO15A</name>
    <name evidence="12" type="ORF">G0U57_015558</name>
</gene>
<organism evidence="12 13">
    <name type="scientific">Chelydra serpentina</name>
    <name type="common">Snapping turtle</name>
    <name type="synonym">Testudo serpentina</name>
    <dbReference type="NCBI Taxonomy" id="8475"/>
    <lineage>
        <taxon>Eukaryota</taxon>
        <taxon>Metazoa</taxon>
        <taxon>Chordata</taxon>
        <taxon>Craniata</taxon>
        <taxon>Vertebrata</taxon>
        <taxon>Euteleostomi</taxon>
        <taxon>Archelosauria</taxon>
        <taxon>Testudinata</taxon>
        <taxon>Testudines</taxon>
        <taxon>Cryptodira</taxon>
        <taxon>Durocryptodira</taxon>
        <taxon>Americhelydia</taxon>
        <taxon>Chelydroidea</taxon>
        <taxon>Chelydridae</taxon>
        <taxon>Chelydra</taxon>
    </lineage>
</organism>
<evidence type="ECO:0000256" key="4">
    <source>
        <dbReference type="ARBA" id="ARBA00022490"/>
    </source>
</evidence>
<feature type="region of interest" description="Disordered" evidence="8">
    <location>
        <begin position="224"/>
        <end position="265"/>
    </location>
</feature>
<evidence type="ECO:0000259" key="9">
    <source>
        <dbReference type="PROSITE" id="PS50002"/>
    </source>
</evidence>
<dbReference type="InterPro" id="IPR001452">
    <property type="entry name" value="SH3_domain"/>
</dbReference>
<feature type="domain" description="SH3" evidence="9">
    <location>
        <begin position="628"/>
        <end position="689"/>
    </location>
</feature>
<dbReference type="PANTHER" id="PTHR22692:SF21">
    <property type="entry name" value="MYOSIN XVA"/>
    <property type="match status" value="1"/>
</dbReference>
<dbReference type="CDD" id="cd14473">
    <property type="entry name" value="FERM_B-lobe"/>
    <property type="match status" value="1"/>
</dbReference>
<comment type="similarity">
    <text evidence="2">Belongs to the TRAFAC class myosin-kinesin ATPase superfamily. Myosin family.</text>
</comment>
<keyword evidence="6" id="KW-0009">Actin-binding</keyword>
<feature type="region of interest" description="Disordered" evidence="8">
    <location>
        <begin position="731"/>
        <end position="761"/>
    </location>
</feature>
<dbReference type="InterPro" id="IPR000857">
    <property type="entry name" value="MyTH4_dom"/>
</dbReference>
<protein>
    <submittedName>
        <fullName evidence="12">Myosin XVA</fullName>
    </submittedName>
</protein>
<dbReference type="PANTHER" id="PTHR22692">
    <property type="entry name" value="MYOSIN VII, XV"/>
    <property type="match status" value="1"/>
</dbReference>
<dbReference type="InterPro" id="IPR000299">
    <property type="entry name" value="FERM_domain"/>
</dbReference>
<dbReference type="InterPro" id="IPR038185">
    <property type="entry name" value="MyTH4_dom_sf"/>
</dbReference>
<dbReference type="PROSITE" id="PS50057">
    <property type="entry name" value="FERM_3"/>
    <property type="match status" value="1"/>
</dbReference>
<feature type="region of interest" description="Disordered" evidence="8">
    <location>
        <begin position="387"/>
        <end position="410"/>
    </location>
</feature>
<dbReference type="InterPro" id="IPR041795">
    <property type="entry name" value="MyoXV_FERM_C"/>
</dbReference>
<dbReference type="Proteomes" id="UP000765507">
    <property type="component" value="Unassembled WGS sequence"/>
</dbReference>
<evidence type="ECO:0000256" key="7">
    <source>
        <dbReference type="PROSITE-ProRule" id="PRU00192"/>
    </source>
</evidence>
<dbReference type="Pfam" id="PF00784">
    <property type="entry name" value="MyTH4"/>
    <property type="match status" value="1"/>
</dbReference>
<dbReference type="InterPro" id="IPR059004">
    <property type="entry name" value="MYO15"/>
</dbReference>
<dbReference type="GO" id="GO:0005737">
    <property type="term" value="C:cytoplasm"/>
    <property type="evidence" value="ECO:0007669"/>
    <property type="project" value="UniProtKB-SubCell"/>
</dbReference>
<dbReference type="CDD" id="cd13201">
    <property type="entry name" value="FERM_C_MyoXV"/>
    <property type="match status" value="1"/>
</dbReference>
<evidence type="ECO:0000256" key="5">
    <source>
        <dbReference type="ARBA" id="ARBA00022737"/>
    </source>
</evidence>
<dbReference type="Gene3D" id="1.25.40.530">
    <property type="entry name" value="MyTH4 domain"/>
    <property type="match status" value="1"/>
</dbReference>
<dbReference type="Gene3D" id="2.30.29.30">
    <property type="entry name" value="Pleckstrin-homology domain (PH domain)/Phosphotyrosine-binding domain (PTB)"/>
    <property type="match status" value="2"/>
</dbReference>
<evidence type="ECO:0000256" key="6">
    <source>
        <dbReference type="ARBA" id="ARBA00023203"/>
    </source>
</evidence>
<dbReference type="InterPro" id="IPR051567">
    <property type="entry name" value="Unconventional_Myosin_ATPase"/>
</dbReference>
<comment type="caution">
    <text evidence="12">The sequence shown here is derived from an EMBL/GenBank/DDBJ whole genome shotgun (WGS) entry which is preliminary data.</text>
</comment>
<dbReference type="GO" id="GO:0005856">
    <property type="term" value="C:cytoskeleton"/>
    <property type="evidence" value="ECO:0007669"/>
    <property type="project" value="InterPro"/>
</dbReference>
<dbReference type="OrthoDB" id="8182952at2759"/>
<dbReference type="SMART" id="SM00139">
    <property type="entry name" value="MyTH4"/>
    <property type="match status" value="1"/>
</dbReference>
<dbReference type="InterPro" id="IPR019748">
    <property type="entry name" value="FERM_central"/>
</dbReference>
<dbReference type="GO" id="GO:0003779">
    <property type="term" value="F:actin binding"/>
    <property type="evidence" value="ECO:0007669"/>
    <property type="project" value="UniProtKB-KW"/>
</dbReference>
<sequence>FVSDYAFDGYKPVCQHKLMQAMLRSQLGPETARAYPPSLLEWTANRQRASLALDVYCFNGDHFSCPIHSWSTGEELAGDVLKHRGLVEGWRGWSVSMKDGAQWAELAGHDYILDLVSDLELPRGFPKQKSYFIVASEGSGAASTVFRQGLGSDEEVPPPPLMKAPTVLPPNTPDSDGFYSRANSDAVSEPRTHKGLDRYLDSLFDPVLSYGNGDLERPAAVSRKMKGGGRVGGGSSNVDQGGARAPMEMPQQTGLQEPSAVPQRDHSKQQALLRRTAVSGTPARTGAFLQKAAPASRLRAGELVRPAKLSSQHFPEPTQHIKNIIKQCQRPARLPEPIRKEAGKVFVKKMDPHEEAMTILKGQMSVVPGPPTAAPVAKEAIAMVKPVTSTKRPSPRSPAAVPPPAAMARSPPMLPPVAVSRELPAEHEQIQTQLHRRCSEEFYAYRNVSWKIYIRKEVFYPKDNFSNPLLLDLIFRQIFHDTLSDACLRITPEERLRMRSLFAENKLDSFSPVADDSVKKEIVIAARDGWEVYFSRLFPATGSVGTGVQILAVSHTGIKLLRLVKGTNVPGEQLRVLRGYSYTDILFVTIPSKHMLEFNLANEKLILFSSKAPQVKAMIDYFITELKKDSQYVVAVKSYVTDDRSLLSFHKGDIIHLQPPEQPESGWKFGAIHGRSGRFPAEYVQPVAAPDFIHLPADRKEEPKNKQGKVAASAAVAVAVGSTAAAQELDRKIEVSPAGSDSAENAEEYGGELPGDSALQGGQFPMQEFAKKYFREVQRMKTDSCKQKSRKGKDSPDVVEMLKFTKCPLQESLIEFSDSCLSRAAAEAFQAVMKFMGDWPLKGQTELDVVCAVLKLCADHEVMRDEVYCQVVKQTTENTSPKMDSCQKGWRLLYILTAYYKCSEVLKPYLLWHLQETCRSPGAQFQGIAKACEQNLKKTFQFGGRREFPSSMELKAMVAGRSAKRQLFLLPGGIERHLKIKTCSVALDVIEEMCYEMGLHRPEAFDEYVIFAVTNGGQNVRPLSRREYILDVATEMEQVDSSYMFWYRRVIWTQPLKFDNELYVTMHYNQVLPDYLKGLFNILPPLQPSEQQCQQVSKLAALQHRAKDSMYLPTIREVQGYVPPQFCRALKAQSWLNVVLQHMPQIQALSAHQARAQFLGLLSAFPTFGSSFFYIQSCSNNAIASPCILAVNQNGLNFLTKDTHELIVKFSLREIQSTRTQRPTAGSSYPYVEILLGDLMSQRMTQLQLEQGLELCRVIATHMESLLSAREKRLTLPPSEITLL</sequence>
<evidence type="ECO:0000256" key="2">
    <source>
        <dbReference type="ARBA" id="ARBA00008314"/>
    </source>
</evidence>
<dbReference type="SMART" id="SM00326">
    <property type="entry name" value="SH3"/>
    <property type="match status" value="1"/>
</dbReference>
<dbReference type="PROSITE" id="PS50002">
    <property type="entry name" value="SH3"/>
    <property type="match status" value="1"/>
</dbReference>
<keyword evidence="13" id="KW-1185">Reference proteome</keyword>
<keyword evidence="3 7" id="KW-0728">SH3 domain</keyword>
<evidence type="ECO:0000313" key="12">
    <source>
        <dbReference type="EMBL" id="KAG6935060.1"/>
    </source>
</evidence>
<dbReference type="CDD" id="cd11884">
    <property type="entry name" value="SH3_MYO15"/>
    <property type="match status" value="1"/>
</dbReference>
<dbReference type="InterPro" id="IPR011993">
    <property type="entry name" value="PH-like_dom_sf"/>
</dbReference>
<dbReference type="SUPFAM" id="SSF47031">
    <property type="entry name" value="Second domain of FERM"/>
    <property type="match status" value="1"/>
</dbReference>
<dbReference type="Pfam" id="PF26570">
    <property type="entry name" value="MYO15"/>
    <property type="match status" value="1"/>
</dbReference>
<keyword evidence="5" id="KW-0677">Repeat</keyword>
<dbReference type="Pfam" id="PF07653">
    <property type="entry name" value="SH3_2"/>
    <property type="match status" value="1"/>
</dbReference>
<feature type="non-terminal residue" evidence="12">
    <location>
        <position position="1284"/>
    </location>
</feature>
<accession>A0A8T1T2H5</accession>
<feature type="domain" description="MyTH4" evidence="11">
    <location>
        <begin position="804"/>
        <end position="958"/>
    </location>
</feature>
<dbReference type="InterPro" id="IPR036028">
    <property type="entry name" value="SH3-like_dom_sf"/>
</dbReference>
<dbReference type="Gene3D" id="2.30.30.40">
    <property type="entry name" value="SH3 Domains"/>
    <property type="match status" value="1"/>
</dbReference>
<comment type="subcellular location">
    <subcellularLocation>
        <location evidence="1">Cytoplasm</location>
    </subcellularLocation>
</comment>
<evidence type="ECO:0000256" key="3">
    <source>
        <dbReference type="ARBA" id="ARBA00022443"/>
    </source>
</evidence>
<dbReference type="Pfam" id="PF00373">
    <property type="entry name" value="FERM_M"/>
    <property type="match status" value="1"/>
</dbReference>
<evidence type="ECO:0000256" key="1">
    <source>
        <dbReference type="ARBA" id="ARBA00004496"/>
    </source>
</evidence>
<dbReference type="SUPFAM" id="SSF50044">
    <property type="entry name" value="SH3-domain"/>
    <property type="match status" value="1"/>
</dbReference>
<evidence type="ECO:0000259" key="11">
    <source>
        <dbReference type="PROSITE" id="PS51016"/>
    </source>
</evidence>
<name>A0A8T1T2H5_CHESE</name>
<evidence type="ECO:0000256" key="8">
    <source>
        <dbReference type="SAM" id="MobiDB-lite"/>
    </source>
</evidence>
<evidence type="ECO:0000259" key="10">
    <source>
        <dbReference type="PROSITE" id="PS50057"/>
    </source>
</evidence>
<feature type="domain" description="FERM" evidence="10">
    <location>
        <begin position="963"/>
        <end position="1284"/>
    </location>
</feature>
<proteinExistence type="inferred from homology"/>
<dbReference type="EMBL" id="JAHGAV010000048">
    <property type="protein sequence ID" value="KAG6935060.1"/>
    <property type="molecule type" value="Genomic_DNA"/>
</dbReference>
<dbReference type="InterPro" id="IPR035963">
    <property type="entry name" value="FERM_2"/>
</dbReference>
<reference evidence="12 13" key="1">
    <citation type="journal article" date="2020" name="G3 (Bethesda)">
        <title>Draft Genome of the Common Snapping Turtle, Chelydra serpentina, a Model for Phenotypic Plasticity in Reptiles.</title>
        <authorList>
            <person name="Das D."/>
            <person name="Singh S.K."/>
            <person name="Bierstedt J."/>
            <person name="Erickson A."/>
            <person name="Galli G.L.J."/>
            <person name="Crossley D.A. 2nd"/>
            <person name="Rhen T."/>
        </authorList>
    </citation>
    <scope>NUCLEOTIDE SEQUENCE [LARGE SCALE GENOMIC DNA]</scope>
    <source>
        <strain evidence="12">KW</strain>
    </source>
</reference>
<dbReference type="PROSITE" id="PS51016">
    <property type="entry name" value="MYTH4"/>
    <property type="match status" value="1"/>
</dbReference>
<evidence type="ECO:0000313" key="13">
    <source>
        <dbReference type="Proteomes" id="UP000765507"/>
    </source>
</evidence>
<keyword evidence="4" id="KW-0963">Cytoplasm</keyword>